<feature type="transmembrane region" description="Helical" evidence="8">
    <location>
        <begin position="2271"/>
        <end position="2293"/>
    </location>
</feature>
<dbReference type="PANTHER" id="PTHR47182">
    <property type="entry name" value="CELL WALL ALPHA-1,3-GLUCAN SYNTHASE AGS1-RELATED"/>
    <property type="match status" value="1"/>
</dbReference>
<feature type="transmembrane region" description="Helical" evidence="8">
    <location>
        <begin position="2300"/>
        <end position="2322"/>
    </location>
</feature>
<feature type="domain" description="Glycosyl hydrolase family 13 catalytic" evidence="10">
    <location>
        <begin position="61"/>
        <end position="518"/>
    </location>
</feature>
<dbReference type="EMBL" id="JAPEVB010000003">
    <property type="protein sequence ID" value="KAJ4391975.1"/>
    <property type="molecule type" value="Genomic_DNA"/>
</dbReference>
<evidence type="ECO:0000256" key="5">
    <source>
        <dbReference type="ARBA" id="ARBA00023316"/>
    </source>
</evidence>
<dbReference type="InterPro" id="IPR001296">
    <property type="entry name" value="Glyco_trans_1"/>
</dbReference>
<dbReference type="Gene3D" id="3.40.50.2000">
    <property type="entry name" value="Glycogen Phosphorylase B"/>
    <property type="match status" value="2"/>
</dbReference>
<dbReference type="Pfam" id="PF00534">
    <property type="entry name" value="Glycos_transf_1"/>
    <property type="match status" value="1"/>
</dbReference>
<evidence type="ECO:0000313" key="12">
    <source>
        <dbReference type="Proteomes" id="UP001140453"/>
    </source>
</evidence>
<dbReference type="GO" id="GO:0070600">
    <property type="term" value="P:fungal-type cell wall (1-&gt;3)-alpha-glucan biosynthetic process"/>
    <property type="evidence" value="ECO:0007669"/>
    <property type="project" value="TreeGrafter"/>
</dbReference>
<organism evidence="11 12">
    <name type="scientific">Gnomoniopsis smithogilvyi</name>
    <dbReference type="NCBI Taxonomy" id="1191159"/>
    <lineage>
        <taxon>Eukaryota</taxon>
        <taxon>Fungi</taxon>
        <taxon>Dikarya</taxon>
        <taxon>Ascomycota</taxon>
        <taxon>Pezizomycotina</taxon>
        <taxon>Sordariomycetes</taxon>
        <taxon>Sordariomycetidae</taxon>
        <taxon>Diaporthales</taxon>
        <taxon>Gnomoniaceae</taxon>
        <taxon>Gnomoniopsis</taxon>
    </lineage>
</organism>
<dbReference type="GO" id="GO:0047657">
    <property type="term" value="F:alpha-1,3-glucan synthase activity"/>
    <property type="evidence" value="ECO:0007669"/>
    <property type="project" value="UniProtKB-EC"/>
</dbReference>
<feature type="chain" id="PRO_5040929922" description="alpha-1,3-glucan synthase" evidence="9">
    <location>
        <begin position="16"/>
        <end position="2374"/>
    </location>
</feature>
<accession>A0A9W8YVV5</accession>
<evidence type="ECO:0000256" key="9">
    <source>
        <dbReference type="SAM" id="SignalP"/>
    </source>
</evidence>
<feature type="transmembrane region" description="Helical" evidence="8">
    <location>
        <begin position="2342"/>
        <end position="2363"/>
    </location>
</feature>
<feature type="transmembrane region" description="Helical" evidence="8">
    <location>
        <begin position="2005"/>
        <end position="2024"/>
    </location>
</feature>
<reference evidence="11" key="1">
    <citation type="submission" date="2022-10" db="EMBL/GenBank/DDBJ databases">
        <title>Tapping the CABI collections for fungal endophytes: first genome assemblies for Collariella, Neodidymelliopsis, Ascochyta clinopodiicola, Didymella pomorum, Didymosphaeria variabile, Neocosmospora piperis and Neocucurbitaria cava.</title>
        <authorList>
            <person name="Hill R."/>
        </authorList>
    </citation>
    <scope>NUCLEOTIDE SEQUENCE</scope>
    <source>
        <strain evidence="11">IMI 355082</strain>
    </source>
</reference>
<feature type="transmembrane region" description="Helical" evidence="8">
    <location>
        <begin position="2197"/>
        <end position="2219"/>
    </location>
</feature>
<keyword evidence="4 11" id="KW-0808">Transferase</keyword>
<dbReference type="InterPro" id="IPR058657">
    <property type="entry name" value="Mok11-13/Ags1-like_Ig"/>
</dbReference>
<evidence type="ECO:0000256" key="8">
    <source>
        <dbReference type="SAM" id="Phobius"/>
    </source>
</evidence>
<dbReference type="Pfam" id="PF26114">
    <property type="entry name" value="Ig_2_Mok13"/>
    <property type="match status" value="1"/>
</dbReference>
<feature type="region of interest" description="Disordered" evidence="7">
    <location>
        <begin position="1877"/>
        <end position="1915"/>
    </location>
</feature>
<dbReference type="Pfam" id="PF26127">
    <property type="entry name" value="12TM_Mok13"/>
    <property type="match status" value="1"/>
</dbReference>
<dbReference type="InterPro" id="IPR006047">
    <property type="entry name" value="GH13_cat_dom"/>
</dbReference>
<dbReference type="InterPro" id="IPR058655">
    <property type="entry name" value="Mok11-14/Ags1-like"/>
</dbReference>
<proteinExistence type="inferred from homology"/>
<dbReference type="InterPro" id="IPR017853">
    <property type="entry name" value="GH"/>
</dbReference>
<dbReference type="Pfam" id="PF26122">
    <property type="entry name" value="CBM_Mok13"/>
    <property type="match status" value="1"/>
</dbReference>
<keyword evidence="3 11" id="KW-0328">Glycosyltransferase</keyword>
<dbReference type="Pfam" id="PF26108">
    <property type="entry name" value="GH_Mok13"/>
    <property type="match status" value="1"/>
</dbReference>
<protein>
    <recommendedName>
        <fullName evidence="2">alpha-1,3-glucan synthase</fullName>
        <ecNumber evidence="2">2.4.1.183</ecNumber>
    </recommendedName>
</protein>
<evidence type="ECO:0000259" key="10">
    <source>
        <dbReference type="SMART" id="SM00642"/>
    </source>
</evidence>
<dbReference type="EC" id="2.4.1.183" evidence="2"/>
<dbReference type="InterPro" id="IPR058659">
    <property type="entry name" value="Mok11-13/Ags1-like_CBM"/>
</dbReference>
<feature type="signal peptide" evidence="9">
    <location>
        <begin position="1"/>
        <end position="15"/>
    </location>
</feature>
<feature type="transmembrane region" description="Helical" evidence="8">
    <location>
        <begin position="1947"/>
        <end position="1969"/>
    </location>
</feature>
<dbReference type="InterPro" id="IPR058658">
    <property type="entry name" value="Mok11-13/Ags1-like_Ig_2"/>
</dbReference>
<dbReference type="Gene3D" id="3.20.20.80">
    <property type="entry name" value="Glycosidases"/>
    <property type="match status" value="1"/>
</dbReference>
<feature type="region of interest" description="Disordered" evidence="7">
    <location>
        <begin position="1750"/>
        <end position="1772"/>
    </location>
</feature>
<comment type="catalytic activity">
    <reaction evidence="6">
        <text>[(1-&gt;3)-alpha-D-glucosyl](n) + UDP-alpha-D-glucose = [(1-&gt;3)-alpha-D-glucosyl](n+1) + UDP + H(+)</text>
        <dbReference type="Rhea" id="RHEA:19749"/>
        <dbReference type="Rhea" id="RHEA-COMP:11150"/>
        <dbReference type="Rhea" id="RHEA-COMP:11151"/>
        <dbReference type="ChEBI" id="CHEBI:15378"/>
        <dbReference type="ChEBI" id="CHEBI:28100"/>
        <dbReference type="ChEBI" id="CHEBI:58223"/>
        <dbReference type="ChEBI" id="CHEBI:58885"/>
        <dbReference type="EC" id="2.4.1.183"/>
    </reaction>
</comment>
<dbReference type="PANTHER" id="PTHR47182:SF2">
    <property type="entry name" value="CELL WALL ALPHA-1,3-GLUCAN SYNTHASE AGS1"/>
    <property type="match status" value="1"/>
</dbReference>
<feature type="compositionally biased region" description="Polar residues" evidence="7">
    <location>
        <begin position="1653"/>
        <end position="1662"/>
    </location>
</feature>
<evidence type="ECO:0000256" key="3">
    <source>
        <dbReference type="ARBA" id="ARBA00022676"/>
    </source>
</evidence>
<evidence type="ECO:0000256" key="6">
    <source>
        <dbReference type="ARBA" id="ARBA00048960"/>
    </source>
</evidence>
<keyword evidence="9" id="KW-0732">Signal</keyword>
<dbReference type="OrthoDB" id="512920at2759"/>
<keyword evidence="5" id="KW-0961">Cell wall biogenesis/degradation</keyword>
<dbReference type="CDD" id="cd11323">
    <property type="entry name" value="AmyAc_AGS"/>
    <property type="match status" value="1"/>
</dbReference>
<evidence type="ECO:0000256" key="2">
    <source>
        <dbReference type="ARBA" id="ARBA00012688"/>
    </source>
</evidence>
<dbReference type="SUPFAM" id="SSF53756">
    <property type="entry name" value="UDP-Glycosyltransferase/glycogen phosphorylase"/>
    <property type="match status" value="1"/>
</dbReference>
<feature type="transmembrane region" description="Helical" evidence="8">
    <location>
        <begin position="2036"/>
        <end position="2058"/>
    </location>
</feature>
<dbReference type="CDD" id="cd03791">
    <property type="entry name" value="GT5_Glycogen_synthase_DULL1-like"/>
    <property type="match status" value="1"/>
</dbReference>
<feature type="transmembrane region" description="Helical" evidence="8">
    <location>
        <begin position="2158"/>
        <end position="2177"/>
    </location>
</feature>
<dbReference type="FunFam" id="3.40.50.2000:FF:000058">
    <property type="entry name" value="Alpha-1,3-glucan synthase Ags1"/>
    <property type="match status" value="1"/>
</dbReference>
<feature type="transmembrane region" description="Helical" evidence="8">
    <location>
        <begin position="2113"/>
        <end position="2137"/>
    </location>
</feature>
<dbReference type="GO" id="GO:0009277">
    <property type="term" value="C:fungal-type cell wall"/>
    <property type="evidence" value="ECO:0007669"/>
    <property type="project" value="TreeGrafter"/>
</dbReference>
<keyword evidence="8" id="KW-0812">Transmembrane</keyword>
<feature type="transmembrane region" description="Helical" evidence="8">
    <location>
        <begin position="1049"/>
        <end position="1075"/>
    </location>
</feature>
<evidence type="ECO:0000256" key="7">
    <source>
        <dbReference type="SAM" id="MobiDB-lite"/>
    </source>
</evidence>
<feature type="transmembrane region" description="Helical" evidence="8">
    <location>
        <begin position="2070"/>
        <end position="2093"/>
    </location>
</feature>
<dbReference type="FunFam" id="3.40.50.2000:FF:000052">
    <property type="entry name" value="Alpha-1,3-glucan synthase Ags2"/>
    <property type="match status" value="1"/>
</dbReference>
<keyword evidence="8" id="KW-0472">Membrane</keyword>
<gene>
    <name evidence="11" type="primary">ags1_1</name>
    <name evidence="11" type="ORF">N0V93_005595</name>
</gene>
<dbReference type="InterPro" id="IPR058656">
    <property type="entry name" value="Mok11-13/Ags1-like_GH"/>
</dbReference>
<dbReference type="Pfam" id="PF26111">
    <property type="entry name" value="Ig_Mok13"/>
    <property type="match status" value="1"/>
</dbReference>
<dbReference type="Pfam" id="PF08323">
    <property type="entry name" value="Glyco_transf_5"/>
    <property type="match status" value="1"/>
</dbReference>
<dbReference type="InterPro" id="IPR013534">
    <property type="entry name" value="Starch_synth_cat_dom"/>
</dbReference>
<feature type="transmembrane region" description="Helical" evidence="8">
    <location>
        <begin position="2240"/>
        <end position="2259"/>
    </location>
</feature>
<dbReference type="InterPro" id="IPR058654">
    <property type="entry name" value="Mok11-14/Ags1-like_TM"/>
</dbReference>
<evidence type="ECO:0000313" key="11">
    <source>
        <dbReference type="EMBL" id="KAJ4391975.1"/>
    </source>
</evidence>
<dbReference type="Proteomes" id="UP001140453">
    <property type="component" value="Unassembled WGS sequence"/>
</dbReference>
<keyword evidence="8" id="KW-1133">Transmembrane helix</keyword>
<name>A0A9W8YVV5_9PEZI</name>
<feature type="region of interest" description="Disordered" evidence="7">
    <location>
        <begin position="1626"/>
        <end position="1696"/>
    </location>
</feature>
<feature type="compositionally biased region" description="Polar residues" evidence="7">
    <location>
        <begin position="1670"/>
        <end position="1687"/>
    </location>
</feature>
<sequence>MAFSLLLVAAGLAHALRYDPAFEEWNLNTNQDAVNPLDYAGKREDHKYMPSPDNWRFPFYTVMLDRWVNGDPSNDNANGTLFEQDIWSTQLRHGGDVQGLVDSLDYIQGMGIKPLDLTLLDAHLGNVTLWQYAIDEIHSKGMYVLMDNTMATMGDLIGFESHLNDTAPFNTGEYRALYKTDRQYHDFVFGNDYNETCEYPRFYDETGVRLAAENSSELKGCYNSDFDQYGDVEAFGVHPDWTRQLSKFASVQDRLREWVPSVRQRLEVFSCLQITMLDIDGFRFDKAAQVTVDAQGEFSAAMRECAASVGKDNFFLPGEITSGNNLGSIYLGRGKQSDQVFGELSTALNATGNDKNAYIRDPGQNALDAAAFHYSFFRYLVRFLGLSGAQLESGYDLPTDWVNGTNQMILTNDLVNPNTEEFDPRHMYGVTNQDNFRWPAISQGIERELLGFFITTLLLPGIPLVYYGEEQGLYVLTSTADNYIYGRQPMTSAPSSMLHGCYGLGSSSYVGFPLDQARHGCEDESVSRDHRDPSHPMRNVLKSMYSMRDNYNTLSDGWLLQQLSNQTHYALLNGSTVPTEFGIWSVARALFPGVQNRYAKDPVWFVYHNQNATTKYSFDCSKNETGFFAPFDAGSTVKNLFYPYDEMKLETSPQSFGFDGSPHATGCLSDVTLAPFEYRAYVPKSDWIEPPPMITKFAPGHDVSINSADAKGSIEISLSFSREMDCDAVTRSVAVSSTIVGGAGDAKIDETTVKCAKLSNDDKPPYIGAIGSQWQWNGTLQGVADGIHSITVSNASTSSGSTSTGSTDKFLVRVGASDNPIAYPMTANYSSSLLTQSGSDLLVNHKAAGADSWRYSTNWGSSWSDWMTYTGGTQKISKLPWSGTSLQSWDGDHVMVQYWSSALGSSSIVQQGDAAPDSAVSARSDTSASNGRRFPHAFVEGHFNQFGFDAGLKNDMTFSDDGNWEMHFMDEWPSSLQINIWGINPDGKPDATYVLGDVDNDGVADRLPPNAVQANYFNASSPPPGSALSYKLRFNDASLKFELVPQGNWWIQLLLFILLATVPVVSALAVVWGFMGSFYKVKINKVGFKRRSRSPLGRAANHLSTMSFEDFRRKSGDNMEMSHYGGVGPVGAVVKRRTVLIATMEYNIDDWNIKIKIGGLGVMAQLMGKALEHQDLIWVVPCVGGIEYPIDQRAPEMYPVIMGKDYEVQVQYHKVNNITYVLLDAPVFRKCSKADPYPPRMDDMDSAVYYSAWNYCIAETMRRFPIDLYHINDYHGAAAPLYLLPERTIPCALSLHNAEFQGMWPMRTPEESKEVAEVFNLDPNIVKEYVQFGSVFNLLHAGASYLRKHQRGFGAVGVSKKYGDRSYARYPIFWGLPKIGQLPNPDPADTAEWNRDEQEKTTDITIDEERESKRGELRKQAQQWAGLEVNPDAELFVFVGRWSLQKGVDLIADIFPSILEKYPTTQLIAVGPCVDLYGRFAALKLEKLVKKYPGRVYSKPEFTALPPYIFSGAEFALIPSRDEPFGLVAVEFGSKGALGVGARVGGLGQMPGFWYTIESTATSHLLHQFRGSIIAALESKQKTRVLMRAWSSKQRFPVKQWLEDLETLQSEAIRLHNNDAKKRKRFTHSPLLAVPSRNYDSDSSEPSPRPSSAFLTRPSSAAGTPPGRSRASTLHQDSPPSTAHRSPSQPPQLHISGPEADLEDVLLRPHPLYANANPFYSGSVTSSSESLSTMVNHGHRAQAYEALTADAPADDGASTGRPSFSGRDSSDSFARRIMAPDNTAMLTPPLLRPGLITHHRNSSLLSVNEVVGSRTDYKLQKVDPFFNDSTGEYYRAFEEKLERLTAKNSEGEMCIEEYLVESERDWSKRFRNAKLGRSRSPGARMSMDGRGHSRNSSRNSIAPSEVGSEDRADIEGEDFGDDEFLLGKAYKPPTGLKKFLQIRVGNWPIYSFLLALGQILSANSYQIVLLSGSISQPASKLYMVAGVYLVTSALWWLLFRRFASLYTLSLPFLFYGLGFLLLGISPFVSASGTRGAVQDVATCLYATGASTGSLFFSVNFGDEGGAPMSIWIFRACVIQGIQQLYTVALWYWGSVIGVAGTGGLNGKVVSGSSVPVMVVIAIPIAFALWLLGIILFLGLPDYYRQGPGYIPSFYKSLIRRNVVPWFFLTVLVQNYWLSAPYGRNWEFLFSSKYVPGWSAVLLAIGFFIGVWAVLLWAFSKFSVTHPWLVPMFSVGLGAPRWAQMLWGTSGIGLYLPWLGHNAVASALASRALWLWLGVLDTIQGMGIGMVLLLTLTRQHVAATLVGAQILGSIATILARATAPDKIGPGDVFPDFSEGVTPGIGKAWFWVALLMQLVLPFGYLKFFRKEQVAKP</sequence>
<keyword evidence="12" id="KW-1185">Reference proteome</keyword>
<dbReference type="SUPFAM" id="SSF51445">
    <property type="entry name" value="(Trans)glycosidases"/>
    <property type="match status" value="1"/>
</dbReference>
<comment type="caution">
    <text evidence="11">The sequence shown here is derived from an EMBL/GenBank/DDBJ whole genome shotgun (WGS) entry which is preliminary data.</text>
</comment>
<comment type="similarity">
    <text evidence="1">Belongs to the glycosyltransferase group 1 family.</text>
</comment>
<evidence type="ECO:0000256" key="1">
    <source>
        <dbReference type="ARBA" id="ARBA00006122"/>
    </source>
</evidence>
<feature type="transmembrane region" description="Helical" evidence="8">
    <location>
        <begin position="1981"/>
        <end position="1998"/>
    </location>
</feature>
<dbReference type="SMART" id="SM00642">
    <property type="entry name" value="Aamy"/>
    <property type="match status" value="1"/>
</dbReference>
<evidence type="ECO:0000256" key="4">
    <source>
        <dbReference type="ARBA" id="ARBA00022679"/>
    </source>
</evidence>